<organism evidence="1 2">
    <name type="scientific">Zhongshania borealis</name>
    <dbReference type="NCBI Taxonomy" id="889488"/>
    <lineage>
        <taxon>Bacteria</taxon>
        <taxon>Pseudomonadati</taxon>
        <taxon>Pseudomonadota</taxon>
        <taxon>Gammaproteobacteria</taxon>
        <taxon>Cellvibrionales</taxon>
        <taxon>Spongiibacteraceae</taxon>
        <taxon>Zhongshania</taxon>
    </lineage>
</organism>
<dbReference type="RefSeq" id="WP_344932485.1">
    <property type="nucleotide sequence ID" value="NZ_BAABDM010000001.1"/>
</dbReference>
<gene>
    <name evidence="1" type="ORF">GCM10022414_07440</name>
</gene>
<name>A0ABP7WFT4_9GAMM</name>
<evidence type="ECO:0000313" key="2">
    <source>
        <dbReference type="Proteomes" id="UP001500392"/>
    </source>
</evidence>
<comment type="caution">
    <text evidence="1">The sequence shown here is derived from an EMBL/GenBank/DDBJ whole genome shotgun (WGS) entry which is preliminary data.</text>
</comment>
<evidence type="ECO:0000313" key="1">
    <source>
        <dbReference type="EMBL" id="GAA4087195.1"/>
    </source>
</evidence>
<protein>
    <submittedName>
        <fullName evidence="1">Uncharacterized protein</fullName>
    </submittedName>
</protein>
<dbReference type="Proteomes" id="UP001500392">
    <property type="component" value="Unassembled WGS sequence"/>
</dbReference>
<dbReference type="EMBL" id="BAABDM010000001">
    <property type="protein sequence ID" value="GAA4087195.1"/>
    <property type="molecule type" value="Genomic_DNA"/>
</dbReference>
<accession>A0ABP7WFT4</accession>
<sequence>MKLLDELKERIVQMGSSSSAGRLARIGASMCHDSYSSVPFLDISVGFDQSNRELVKRCLFITDEPDYSNADQFEFLHWLEQRGWDIERWSNK</sequence>
<keyword evidence="2" id="KW-1185">Reference proteome</keyword>
<proteinExistence type="predicted"/>
<reference evidence="2" key="1">
    <citation type="journal article" date="2019" name="Int. J. Syst. Evol. Microbiol.">
        <title>The Global Catalogue of Microorganisms (GCM) 10K type strain sequencing project: providing services to taxonomists for standard genome sequencing and annotation.</title>
        <authorList>
            <consortium name="The Broad Institute Genomics Platform"/>
            <consortium name="The Broad Institute Genome Sequencing Center for Infectious Disease"/>
            <person name="Wu L."/>
            <person name="Ma J."/>
        </authorList>
    </citation>
    <scope>NUCLEOTIDE SEQUENCE [LARGE SCALE GENOMIC DNA]</scope>
    <source>
        <strain evidence="2">JCM 17304</strain>
    </source>
</reference>